<dbReference type="NCBIfam" id="TIGR04085">
    <property type="entry name" value="rSAM_more_4Fe4S"/>
    <property type="match status" value="1"/>
</dbReference>
<proteinExistence type="inferred from homology"/>
<protein>
    <submittedName>
        <fullName evidence="8">Radical SAM/SPASM domain-containing protein</fullName>
    </submittedName>
</protein>
<reference evidence="8 9" key="1">
    <citation type="submission" date="2018-06" db="EMBL/GenBank/DDBJ databases">
        <title>Paenibacillus imtechensis sp. nov.</title>
        <authorList>
            <person name="Pinnaka A.K."/>
            <person name="Singh H."/>
            <person name="Kaur M."/>
        </authorList>
    </citation>
    <scope>NUCLEOTIDE SEQUENCE [LARGE SCALE GENOMIC DNA]</scope>
    <source>
        <strain evidence="8 9">SMB1</strain>
    </source>
</reference>
<evidence type="ECO:0000256" key="6">
    <source>
        <dbReference type="ARBA" id="ARBA00023601"/>
    </source>
</evidence>
<organism evidence="8 9">
    <name type="scientific">Paenibacillus sambharensis</name>
    <dbReference type="NCBI Taxonomy" id="1803190"/>
    <lineage>
        <taxon>Bacteria</taxon>
        <taxon>Bacillati</taxon>
        <taxon>Bacillota</taxon>
        <taxon>Bacilli</taxon>
        <taxon>Bacillales</taxon>
        <taxon>Paenibacillaceae</taxon>
        <taxon>Paenibacillus</taxon>
    </lineage>
</organism>
<comment type="caution">
    <text evidence="8">The sequence shown here is derived from an EMBL/GenBank/DDBJ whole genome shotgun (WGS) entry which is preliminary data.</text>
</comment>
<dbReference type="PANTHER" id="PTHR43273:SF3">
    <property type="entry name" value="ANAEROBIC SULFATASE-MATURATING ENZYME HOMOLOG ASLB-RELATED"/>
    <property type="match status" value="1"/>
</dbReference>
<comment type="similarity">
    <text evidence="6">Belongs to the radical SAM superfamily. Anaerobic sulfatase-maturating enzyme family.</text>
</comment>
<keyword evidence="9" id="KW-1185">Reference proteome</keyword>
<evidence type="ECO:0000256" key="3">
    <source>
        <dbReference type="ARBA" id="ARBA00022723"/>
    </source>
</evidence>
<evidence type="ECO:0000256" key="2">
    <source>
        <dbReference type="ARBA" id="ARBA00022691"/>
    </source>
</evidence>
<dbReference type="CDD" id="cd01335">
    <property type="entry name" value="Radical_SAM"/>
    <property type="match status" value="1"/>
</dbReference>
<dbReference type="InterPro" id="IPR013785">
    <property type="entry name" value="Aldolase_TIM"/>
</dbReference>
<evidence type="ECO:0000313" key="8">
    <source>
        <dbReference type="EMBL" id="PZD94797.1"/>
    </source>
</evidence>
<dbReference type="EMBL" id="QKRB01000050">
    <property type="protein sequence ID" value="PZD94797.1"/>
    <property type="molecule type" value="Genomic_DNA"/>
</dbReference>
<dbReference type="SUPFAM" id="SSF102114">
    <property type="entry name" value="Radical SAM enzymes"/>
    <property type="match status" value="1"/>
</dbReference>
<accession>A0A2W1LTL9</accession>
<name>A0A2W1LTL9_9BACL</name>
<dbReference type="PROSITE" id="PS51918">
    <property type="entry name" value="RADICAL_SAM"/>
    <property type="match status" value="1"/>
</dbReference>
<evidence type="ECO:0000259" key="7">
    <source>
        <dbReference type="PROSITE" id="PS51918"/>
    </source>
</evidence>
<dbReference type="Proteomes" id="UP000249522">
    <property type="component" value="Unassembled WGS sequence"/>
</dbReference>
<evidence type="ECO:0000256" key="1">
    <source>
        <dbReference type="ARBA" id="ARBA00001966"/>
    </source>
</evidence>
<dbReference type="SFLD" id="SFLDS00029">
    <property type="entry name" value="Radical_SAM"/>
    <property type="match status" value="1"/>
</dbReference>
<dbReference type="UniPathway" id="UPA00782"/>
<comment type="cofactor">
    <cofactor evidence="1">
        <name>[4Fe-4S] cluster</name>
        <dbReference type="ChEBI" id="CHEBI:49883"/>
    </cofactor>
</comment>
<dbReference type="InterPro" id="IPR023885">
    <property type="entry name" value="4Fe4S-binding_SPASM_dom"/>
</dbReference>
<dbReference type="GO" id="GO:0046872">
    <property type="term" value="F:metal ion binding"/>
    <property type="evidence" value="ECO:0007669"/>
    <property type="project" value="UniProtKB-KW"/>
</dbReference>
<keyword evidence="2" id="KW-0949">S-adenosyl-L-methionine</keyword>
<feature type="domain" description="Radical SAM core" evidence="7">
    <location>
        <begin position="84"/>
        <end position="323"/>
    </location>
</feature>
<keyword evidence="4" id="KW-0408">Iron</keyword>
<sequence>MHSNRYRLEYPLGEETLVINTLNGAIDVIPNELIQYLHKLPELKPEDMTREQSDAISYLHSRNYVYHSDAEEERLLERATVFARKSQVMQYVICPTYTCNFRCPYCFENHEIHNKLSLLTDEQLNAIWRAVDYFHRDSGLKQGMFNLFGGEPLLPFTRSIVEQICEKAVELDFKIGCNTNGYHLPAFLDLLSRYRDRMKLTVTVDGPEDIHDQRRILSSGSGTFQRIEQNISAALDCGLPVLVRINIDRTNIESVSLLVEHYMETGMLGRPGFKLHFAPVTDHTCQSTGNTIMQGIEILRHLRTSIPNLDELERQEQVLVGSDMYRYIYAVSKLDPDLQQKTIPFLPNIVFCESVQGRKITFGPDNHVYACADLIGRPEFKIGDYYPDFELKEWKWEKWKAFNSLTIPQCRGCSSAPICGGGCAAEALVVHGHLDQPHCTHAGDKVMSYLDSIRDELIKI</sequence>
<dbReference type="InterPro" id="IPR023867">
    <property type="entry name" value="Sulphatase_maturase_rSAM"/>
</dbReference>
<keyword evidence="5" id="KW-0411">Iron-sulfur</keyword>
<dbReference type="GO" id="GO:0016491">
    <property type="term" value="F:oxidoreductase activity"/>
    <property type="evidence" value="ECO:0007669"/>
    <property type="project" value="InterPro"/>
</dbReference>
<dbReference type="PANTHER" id="PTHR43273">
    <property type="entry name" value="ANAEROBIC SULFATASE-MATURATING ENZYME HOMOLOG ASLB-RELATED"/>
    <property type="match status" value="1"/>
</dbReference>
<dbReference type="GO" id="GO:0051536">
    <property type="term" value="F:iron-sulfur cluster binding"/>
    <property type="evidence" value="ECO:0007669"/>
    <property type="project" value="UniProtKB-KW"/>
</dbReference>
<dbReference type="Gene3D" id="3.20.20.70">
    <property type="entry name" value="Aldolase class I"/>
    <property type="match status" value="1"/>
</dbReference>
<dbReference type="OrthoDB" id="9808591at2"/>
<dbReference type="InterPro" id="IPR007197">
    <property type="entry name" value="rSAM"/>
</dbReference>
<dbReference type="SFLD" id="SFLDG01067">
    <property type="entry name" value="SPASM/twitch_domain_containing"/>
    <property type="match status" value="1"/>
</dbReference>
<dbReference type="AlphaFoldDB" id="A0A2W1LTL9"/>
<dbReference type="RefSeq" id="WP_111147755.1">
    <property type="nucleotide sequence ID" value="NZ_QKRB01000050.1"/>
</dbReference>
<evidence type="ECO:0000313" key="9">
    <source>
        <dbReference type="Proteomes" id="UP000249522"/>
    </source>
</evidence>
<gene>
    <name evidence="8" type="ORF">DNH61_16335</name>
</gene>
<evidence type="ECO:0000256" key="4">
    <source>
        <dbReference type="ARBA" id="ARBA00023004"/>
    </source>
</evidence>
<dbReference type="Pfam" id="PF04055">
    <property type="entry name" value="Radical_SAM"/>
    <property type="match status" value="1"/>
</dbReference>
<evidence type="ECO:0000256" key="5">
    <source>
        <dbReference type="ARBA" id="ARBA00023014"/>
    </source>
</evidence>
<keyword evidence="3" id="KW-0479">Metal-binding</keyword>
<dbReference type="InterPro" id="IPR058240">
    <property type="entry name" value="rSAM_sf"/>
</dbReference>